<feature type="domain" description="MobA/MobL protein" evidence="4">
    <location>
        <begin position="17"/>
        <end position="213"/>
    </location>
</feature>
<feature type="compositionally biased region" description="Low complexity" evidence="3">
    <location>
        <begin position="275"/>
        <end position="292"/>
    </location>
</feature>
<dbReference type="EMBL" id="QXHD01000011">
    <property type="protein sequence ID" value="NEZ61159.1"/>
    <property type="molecule type" value="Genomic_DNA"/>
</dbReference>
<reference evidence="5 6" key="1">
    <citation type="journal article" date="2020" name="Microb. Ecol.">
        <title>Ecogenomics of the Marine Benthic Filamentous Cyanobacterium Adonisia.</title>
        <authorList>
            <person name="Walter J.M."/>
            <person name="Coutinho F.H."/>
            <person name="Leomil L."/>
            <person name="Hargreaves P.I."/>
            <person name="Campeao M.E."/>
            <person name="Vieira V.V."/>
            <person name="Silva B.S."/>
            <person name="Fistarol G.O."/>
            <person name="Salomon P.S."/>
            <person name="Sawabe T."/>
            <person name="Mino S."/>
            <person name="Hosokawa M."/>
            <person name="Miyashita H."/>
            <person name="Maruyama F."/>
            <person name="van Verk M.C."/>
            <person name="Dutilh B.E."/>
            <person name="Thompson C.C."/>
            <person name="Thompson F.L."/>
        </authorList>
    </citation>
    <scope>NUCLEOTIDE SEQUENCE [LARGE SCALE GENOMIC DNA]</scope>
    <source>
        <strain evidence="5 6">CCMR0081</strain>
    </source>
</reference>
<dbReference type="Gene3D" id="3.30.930.30">
    <property type="match status" value="1"/>
</dbReference>
<evidence type="ECO:0000256" key="3">
    <source>
        <dbReference type="SAM" id="MobiDB-lite"/>
    </source>
</evidence>
<evidence type="ECO:0000313" key="6">
    <source>
        <dbReference type="Proteomes" id="UP000481033"/>
    </source>
</evidence>
<comment type="similarity">
    <text evidence="1">Belongs to the MobA/MobL family.</text>
</comment>
<sequence length="298" mass="33943">MAIYSFRMQVISRGKGRSATAAAAYRSGEQIKDERTDVSHDYTGKSAIYGSEILLPENAPDRLGDRATLWNEVENGEKRKDAQLSREVMIALPVELSHQGKVNLTRGYVQSEFVERGMIADVCFHDFNSNNPHAHIMLTMRTVDETGFGKKQRKWNRKSEIEQHRKAWADHANAALEKAGHDARIDHRSLEAQGIDREPQIHLGAKVMEMESRGIRTRVGDESRRISQENRDLARQQAKHKQLQRQIEAEKAAARVLSKPAPDKTPIIEQLSTEQAQQPKKQLQPSAQQPQQDWDIER</sequence>
<feature type="compositionally biased region" description="Basic and acidic residues" evidence="3">
    <location>
        <begin position="212"/>
        <end position="234"/>
    </location>
</feature>
<gene>
    <name evidence="5" type="ORF">DXZ20_37125</name>
</gene>
<organism evidence="5 6">
    <name type="scientific">Adonisia turfae CCMR0081</name>
    <dbReference type="NCBI Taxonomy" id="2292702"/>
    <lineage>
        <taxon>Bacteria</taxon>
        <taxon>Bacillati</taxon>
        <taxon>Cyanobacteriota</taxon>
        <taxon>Adonisia</taxon>
        <taxon>Adonisia turfae</taxon>
    </lineage>
</organism>
<dbReference type="Pfam" id="PF03389">
    <property type="entry name" value="MobA_MobL"/>
    <property type="match status" value="1"/>
</dbReference>
<evidence type="ECO:0000259" key="4">
    <source>
        <dbReference type="Pfam" id="PF03389"/>
    </source>
</evidence>
<keyword evidence="6" id="KW-1185">Reference proteome</keyword>
<comment type="caution">
    <text evidence="5">The sequence shown here is derived from an EMBL/GenBank/DDBJ whole genome shotgun (WGS) entry which is preliminary data.</text>
</comment>
<feature type="region of interest" description="Disordered" evidence="3">
    <location>
        <begin position="212"/>
        <end position="298"/>
    </location>
</feature>
<accession>A0A6M0RY75</accession>
<proteinExistence type="inferred from homology"/>
<dbReference type="Proteomes" id="UP000481033">
    <property type="component" value="Unassembled WGS sequence"/>
</dbReference>
<keyword evidence="2" id="KW-0184">Conjugation</keyword>
<dbReference type="RefSeq" id="WP_163703734.1">
    <property type="nucleotide sequence ID" value="NZ_QXHD01000011.1"/>
</dbReference>
<dbReference type="InterPro" id="IPR005053">
    <property type="entry name" value="MobA_MobL"/>
</dbReference>
<protein>
    <submittedName>
        <fullName evidence="5">Molybdopterin-guanine dinucleotide biosynthesis protein MobA</fullName>
    </submittedName>
</protein>
<evidence type="ECO:0000256" key="2">
    <source>
        <dbReference type="ARBA" id="ARBA00022971"/>
    </source>
</evidence>
<evidence type="ECO:0000256" key="1">
    <source>
        <dbReference type="ARBA" id="ARBA00010873"/>
    </source>
</evidence>
<dbReference type="AlphaFoldDB" id="A0A6M0RY75"/>
<evidence type="ECO:0000313" key="5">
    <source>
        <dbReference type="EMBL" id="NEZ61159.1"/>
    </source>
</evidence>
<name>A0A6M0RY75_9CYAN</name>
<dbReference type="NCBIfam" id="NF041496">
    <property type="entry name" value="MobQ"/>
    <property type="match status" value="1"/>
</dbReference>